<feature type="compositionally biased region" description="Low complexity" evidence="2">
    <location>
        <begin position="25"/>
        <end position="41"/>
    </location>
</feature>
<evidence type="ECO:0000256" key="1">
    <source>
        <dbReference type="ARBA" id="ARBA00010402"/>
    </source>
</evidence>
<accession>A0A3N4J2T5</accession>
<feature type="compositionally biased region" description="Basic and acidic residues" evidence="2">
    <location>
        <begin position="629"/>
        <end position="651"/>
    </location>
</feature>
<organism evidence="3 4">
    <name type="scientific">Choiromyces venosus 120613-1</name>
    <dbReference type="NCBI Taxonomy" id="1336337"/>
    <lineage>
        <taxon>Eukaryota</taxon>
        <taxon>Fungi</taxon>
        <taxon>Dikarya</taxon>
        <taxon>Ascomycota</taxon>
        <taxon>Pezizomycotina</taxon>
        <taxon>Pezizomycetes</taxon>
        <taxon>Pezizales</taxon>
        <taxon>Tuberaceae</taxon>
        <taxon>Choiromyces</taxon>
    </lineage>
</organism>
<feature type="compositionally biased region" description="Basic and acidic residues" evidence="2">
    <location>
        <begin position="1"/>
        <end position="10"/>
    </location>
</feature>
<dbReference type="EMBL" id="ML120469">
    <property type="protein sequence ID" value="RPA92619.1"/>
    <property type="molecule type" value="Genomic_DNA"/>
</dbReference>
<feature type="region of interest" description="Disordered" evidence="2">
    <location>
        <begin position="460"/>
        <end position="479"/>
    </location>
</feature>
<feature type="region of interest" description="Disordered" evidence="2">
    <location>
        <begin position="629"/>
        <end position="681"/>
    </location>
</feature>
<feature type="compositionally biased region" description="Basic and acidic residues" evidence="2">
    <location>
        <begin position="555"/>
        <end position="574"/>
    </location>
</feature>
<feature type="region of interest" description="Disordered" evidence="2">
    <location>
        <begin position="492"/>
        <end position="527"/>
    </location>
</feature>
<feature type="compositionally biased region" description="Basic and acidic residues" evidence="2">
    <location>
        <begin position="667"/>
        <end position="681"/>
    </location>
</feature>
<proteinExistence type="inferred from homology"/>
<feature type="compositionally biased region" description="Low complexity" evidence="2">
    <location>
        <begin position="506"/>
        <end position="523"/>
    </location>
</feature>
<feature type="compositionally biased region" description="Basic and acidic residues" evidence="2">
    <location>
        <begin position="320"/>
        <end position="329"/>
    </location>
</feature>
<feature type="region of interest" description="Disordered" evidence="2">
    <location>
        <begin position="379"/>
        <end position="420"/>
    </location>
</feature>
<dbReference type="GO" id="GO:0005737">
    <property type="term" value="C:cytoplasm"/>
    <property type="evidence" value="ECO:0007669"/>
    <property type="project" value="TreeGrafter"/>
</dbReference>
<dbReference type="CDD" id="cd24139">
    <property type="entry name" value="SIP5-like"/>
    <property type="match status" value="1"/>
</dbReference>
<name>A0A3N4J2T5_9PEZI</name>
<dbReference type="InterPro" id="IPR039301">
    <property type="entry name" value="Sip5/DA2"/>
</dbReference>
<dbReference type="PANTHER" id="PTHR31315">
    <property type="entry name" value="PROTEIN SIP5"/>
    <property type="match status" value="1"/>
</dbReference>
<feature type="compositionally biased region" description="Gly residues" evidence="2">
    <location>
        <begin position="46"/>
        <end position="61"/>
    </location>
</feature>
<feature type="compositionally biased region" description="Polar residues" evidence="2">
    <location>
        <begin position="242"/>
        <end position="258"/>
    </location>
</feature>
<gene>
    <name evidence="3" type="ORF">L873DRAFT_159152</name>
</gene>
<dbReference type="STRING" id="1336337.A0A3N4J2T5"/>
<feature type="compositionally biased region" description="Basic and acidic residues" evidence="2">
    <location>
        <begin position="77"/>
        <end position="114"/>
    </location>
</feature>
<evidence type="ECO:0000313" key="3">
    <source>
        <dbReference type="EMBL" id="RPA92619.1"/>
    </source>
</evidence>
<feature type="compositionally biased region" description="Low complexity" evidence="2">
    <location>
        <begin position="379"/>
        <end position="389"/>
    </location>
</feature>
<dbReference type="Proteomes" id="UP000276215">
    <property type="component" value="Unassembled WGS sequence"/>
</dbReference>
<dbReference type="InterPro" id="IPR003903">
    <property type="entry name" value="UIM_dom"/>
</dbReference>
<evidence type="ECO:0000313" key="4">
    <source>
        <dbReference type="Proteomes" id="UP000276215"/>
    </source>
</evidence>
<feature type="region of interest" description="Disordered" evidence="2">
    <location>
        <begin position="1"/>
        <end position="114"/>
    </location>
</feature>
<feature type="compositionally biased region" description="Pro residues" evidence="2">
    <location>
        <begin position="390"/>
        <end position="406"/>
    </location>
</feature>
<feature type="compositionally biased region" description="Pro residues" evidence="2">
    <location>
        <begin position="187"/>
        <end position="196"/>
    </location>
</feature>
<dbReference type="OrthoDB" id="21471at2759"/>
<feature type="compositionally biased region" description="Polar residues" evidence="2">
    <location>
        <begin position="652"/>
        <end position="664"/>
    </location>
</feature>
<feature type="region of interest" description="Disordered" evidence="2">
    <location>
        <begin position="176"/>
        <end position="269"/>
    </location>
</feature>
<feature type="compositionally biased region" description="Low complexity" evidence="2">
    <location>
        <begin position="464"/>
        <end position="478"/>
    </location>
</feature>
<dbReference type="PANTHER" id="PTHR31315:SF1">
    <property type="entry name" value="PROTEIN SIP5"/>
    <property type="match status" value="1"/>
</dbReference>
<feature type="compositionally biased region" description="Low complexity" evidence="2">
    <location>
        <begin position="575"/>
        <end position="593"/>
    </location>
</feature>
<protein>
    <submittedName>
        <fullName evidence="3">Uncharacterized protein</fullName>
    </submittedName>
</protein>
<keyword evidence="4" id="KW-1185">Reference proteome</keyword>
<dbReference type="AlphaFoldDB" id="A0A3N4J2T5"/>
<evidence type="ECO:0000256" key="2">
    <source>
        <dbReference type="SAM" id="MobiDB-lite"/>
    </source>
</evidence>
<feature type="compositionally biased region" description="Pro residues" evidence="2">
    <location>
        <begin position="496"/>
        <end position="505"/>
    </location>
</feature>
<feature type="compositionally biased region" description="Low complexity" evidence="2">
    <location>
        <begin position="330"/>
        <end position="340"/>
    </location>
</feature>
<reference evidence="3 4" key="1">
    <citation type="journal article" date="2018" name="Nat. Ecol. Evol.">
        <title>Pezizomycetes genomes reveal the molecular basis of ectomycorrhizal truffle lifestyle.</title>
        <authorList>
            <person name="Murat C."/>
            <person name="Payen T."/>
            <person name="Noel B."/>
            <person name="Kuo A."/>
            <person name="Morin E."/>
            <person name="Chen J."/>
            <person name="Kohler A."/>
            <person name="Krizsan K."/>
            <person name="Balestrini R."/>
            <person name="Da Silva C."/>
            <person name="Montanini B."/>
            <person name="Hainaut M."/>
            <person name="Levati E."/>
            <person name="Barry K.W."/>
            <person name="Belfiori B."/>
            <person name="Cichocki N."/>
            <person name="Clum A."/>
            <person name="Dockter R.B."/>
            <person name="Fauchery L."/>
            <person name="Guy J."/>
            <person name="Iotti M."/>
            <person name="Le Tacon F."/>
            <person name="Lindquist E.A."/>
            <person name="Lipzen A."/>
            <person name="Malagnac F."/>
            <person name="Mello A."/>
            <person name="Molinier V."/>
            <person name="Miyauchi S."/>
            <person name="Poulain J."/>
            <person name="Riccioni C."/>
            <person name="Rubini A."/>
            <person name="Sitrit Y."/>
            <person name="Splivallo R."/>
            <person name="Traeger S."/>
            <person name="Wang M."/>
            <person name="Zifcakova L."/>
            <person name="Wipf D."/>
            <person name="Zambonelli A."/>
            <person name="Paolocci F."/>
            <person name="Nowrousian M."/>
            <person name="Ottonello S."/>
            <person name="Baldrian P."/>
            <person name="Spatafora J.W."/>
            <person name="Henrissat B."/>
            <person name="Nagy L.G."/>
            <person name="Aury J.M."/>
            <person name="Wincker P."/>
            <person name="Grigoriev I.V."/>
            <person name="Bonfante P."/>
            <person name="Martin F.M."/>
        </authorList>
    </citation>
    <scope>NUCLEOTIDE SEQUENCE [LARGE SCALE GENOMIC DNA]</scope>
    <source>
        <strain evidence="3 4">120613-1</strain>
    </source>
</reference>
<dbReference type="PROSITE" id="PS50330">
    <property type="entry name" value="UIM"/>
    <property type="match status" value="1"/>
</dbReference>
<feature type="compositionally biased region" description="Low complexity" evidence="2">
    <location>
        <begin position="225"/>
        <end position="238"/>
    </location>
</feature>
<sequence length="681" mass="72820">MGNASTKERSLTPPHGSHHQSSTNLSPTSRRGGPSGSGRLSNTLLGGAGDNGGGTGGGYSGRGRSRHGDGLFGLSGRETRERDREAEREARELRKAEREKERQKERERSLREESVDGGFLVTQGVYTGVEDFKDKIVRQLIIERRLAPFFKGLSDHDSNWTDAQLVAAVNGLPIPSPSATPSIDDPLQPPTPPKSPDPSDSANNLTVPIASRSRSHSYTSETSNRSGTTTPTFSFGSRSRAKTVSISSPRSPTLTSTADPLETNDPSRIVDGRPVEAVLYKDAVECPICFLYYPPHLNKTRCCDQEICSECFVQIKRPDPHLPEHHDDPNNPSSSNSSPDQLISEPATCPFCVEPEFGVIYSPPAFRRGIQFVTNITTATSSESNSTSSSPPPPAAPISPSLPPQSPCRRPALSVTSPEVVTTDRIRPDWSQKLATARAHAARRAAAATALHTAAYLMSPPPASSSSSSTPGGNAPSTFSSRRLIRRAQAELLTPSQPPPPPPPSTLTSGGSSGNNPANNNNNTLATDYLSRRSRMVDLEEMMLLEAIRLSLQDEEQRKNKPAEGKGKSVERTDSSNTTATAGSSSSPDTATAESGTEENAGSGLESMFNFRSLEQMIAGQEARRYHRVHLEETHGGGREGEEGRKGKGKDPSSSTAADGTANANGEDLRSAAKGKIVDRS</sequence>
<feature type="region of interest" description="Disordered" evidence="2">
    <location>
        <begin position="555"/>
        <end position="604"/>
    </location>
</feature>
<comment type="similarity">
    <text evidence="1">Belongs to the SIP5 family.</text>
</comment>
<feature type="region of interest" description="Disordered" evidence="2">
    <location>
        <begin position="320"/>
        <end position="343"/>
    </location>
</feature>